<keyword evidence="5" id="KW-1185">Reference proteome</keyword>
<dbReference type="InterPro" id="IPR000387">
    <property type="entry name" value="Tyr_Pase_dom"/>
</dbReference>
<evidence type="ECO:0000313" key="4">
    <source>
        <dbReference type="EMBL" id="EFO90280.1"/>
    </source>
</evidence>
<evidence type="ECO:0000259" key="3">
    <source>
        <dbReference type="PROSITE" id="PS50056"/>
    </source>
</evidence>
<dbReference type="PROSITE" id="PS50056">
    <property type="entry name" value="TYR_PHOSPHATASE_2"/>
    <property type="match status" value="1"/>
</dbReference>
<name>E3N9H9_CAERE</name>
<feature type="transmembrane region" description="Helical" evidence="1">
    <location>
        <begin position="17"/>
        <end position="40"/>
    </location>
</feature>
<dbReference type="InterPro" id="IPR000242">
    <property type="entry name" value="PTP_cat"/>
</dbReference>
<dbReference type="Proteomes" id="UP000008281">
    <property type="component" value="Unassembled WGS sequence"/>
</dbReference>
<evidence type="ECO:0000259" key="2">
    <source>
        <dbReference type="PROSITE" id="PS50055"/>
    </source>
</evidence>
<accession>E3N9H9</accession>
<dbReference type="PROSITE" id="PS50055">
    <property type="entry name" value="TYR_PHOSPHATASE_PTP"/>
    <property type="match status" value="1"/>
</dbReference>
<feature type="domain" description="Tyrosine-protein phosphatase" evidence="2">
    <location>
        <begin position="102"/>
        <end position="354"/>
    </location>
</feature>
<dbReference type="SMART" id="SM00194">
    <property type="entry name" value="PTPc"/>
    <property type="match status" value="1"/>
</dbReference>
<dbReference type="HOGENOM" id="CLU_783563_0_0_1"/>
<proteinExistence type="predicted"/>
<dbReference type="PRINTS" id="PR00700">
    <property type="entry name" value="PRTYPHPHTASE"/>
</dbReference>
<keyword evidence="1" id="KW-0472">Membrane</keyword>
<evidence type="ECO:0000256" key="1">
    <source>
        <dbReference type="SAM" id="Phobius"/>
    </source>
</evidence>
<dbReference type="InParanoid" id="E3N9H9"/>
<keyword evidence="1" id="KW-0812">Transmembrane</keyword>
<dbReference type="Gene3D" id="3.90.190.10">
    <property type="entry name" value="Protein tyrosine phosphatase superfamily"/>
    <property type="match status" value="1"/>
</dbReference>
<dbReference type="PANTHER" id="PTHR46163">
    <property type="entry name" value="TYROSINE-PROTEIN PHOSPHATASE-RELATED"/>
    <property type="match status" value="1"/>
</dbReference>
<feature type="domain" description="Tyrosine specific protein phosphatases" evidence="3">
    <location>
        <begin position="272"/>
        <end position="345"/>
    </location>
</feature>
<dbReference type="InterPro" id="IPR052782">
    <property type="entry name" value="Oocyte-zygote_transition_reg"/>
</dbReference>
<dbReference type="Pfam" id="PF00102">
    <property type="entry name" value="Y_phosphatase"/>
    <property type="match status" value="1"/>
</dbReference>
<dbReference type="AlphaFoldDB" id="E3N9H9"/>
<gene>
    <name evidence="4" type="ORF">CRE_23069</name>
</gene>
<dbReference type="SMART" id="SM00404">
    <property type="entry name" value="PTPc_motif"/>
    <property type="match status" value="1"/>
</dbReference>
<dbReference type="GO" id="GO:0004725">
    <property type="term" value="F:protein tyrosine phosphatase activity"/>
    <property type="evidence" value="ECO:0007669"/>
    <property type="project" value="InterPro"/>
</dbReference>
<evidence type="ECO:0000313" key="5">
    <source>
        <dbReference type="Proteomes" id="UP000008281"/>
    </source>
</evidence>
<dbReference type="OrthoDB" id="5806364at2759"/>
<reference evidence="4" key="1">
    <citation type="submission" date="2007-07" db="EMBL/GenBank/DDBJ databases">
        <title>PCAP assembly of the Caenorhabditis remanei genome.</title>
        <authorList>
            <consortium name="The Caenorhabditis remanei Sequencing Consortium"/>
            <person name="Wilson R.K."/>
        </authorList>
    </citation>
    <scope>NUCLEOTIDE SEQUENCE [LARGE SCALE GENOMIC DNA]</scope>
    <source>
        <strain evidence="4">PB4641</strain>
    </source>
</reference>
<dbReference type="STRING" id="31234.E3N9H9"/>
<dbReference type="EMBL" id="DS268565">
    <property type="protein sequence ID" value="EFO90280.1"/>
    <property type="molecule type" value="Genomic_DNA"/>
</dbReference>
<dbReference type="InterPro" id="IPR029021">
    <property type="entry name" value="Prot-tyrosine_phosphatase-like"/>
</dbReference>
<organism evidence="5">
    <name type="scientific">Caenorhabditis remanei</name>
    <name type="common">Caenorhabditis vulgaris</name>
    <dbReference type="NCBI Taxonomy" id="31234"/>
    <lineage>
        <taxon>Eukaryota</taxon>
        <taxon>Metazoa</taxon>
        <taxon>Ecdysozoa</taxon>
        <taxon>Nematoda</taxon>
        <taxon>Chromadorea</taxon>
        <taxon>Rhabditida</taxon>
        <taxon>Rhabditina</taxon>
        <taxon>Rhabditomorpha</taxon>
        <taxon>Rhabditoidea</taxon>
        <taxon>Rhabditidae</taxon>
        <taxon>Peloderinae</taxon>
        <taxon>Caenorhabditis</taxon>
    </lineage>
</organism>
<evidence type="ECO:0008006" key="6">
    <source>
        <dbReference type="Google" id="ProtNLM"/>
    </source>
</evidence>
<dbReference type="InterPro" id="IPR003595">
    <property type="entry name" value="Tyr_Pase_cat"/>
</dbReference>
<sequence length="390" mass="45780">MAHNISTPIDEDADWTVLYVSFSIIFIAGFTVTAVLLLWCKKLLCFSKRQIFCPIIDMDKQEDLYPPLSEDLIVLVTGSLTFGTNEEKFDSWIKLMRMVMEEKRREKRKYPFRKLPPRKYRNYSIPLNPLTSLQIIHGNRIRSRDNTVFYATQMPMEQSEHFDETRIDFLNLIWQDEIEVLVMLGPTRPYDGKEFVQLDGMYFCEGAKGKMTIGSYEVETLKEMPFLVDGKNNNDVLMRTIRITDKKKKKNNFREITHFQYVSWNDKDVPPNGFETAYQLMSEIKKSKKPIIVHCTEGVGRTMAFIGLDYIPSHLEIHDEWKFEDGFKKLIEKRYKSFQNAQQIGWLEVGVVYFLTKKYELEMAMFDAINTKYSTICAKGITEVGGVRWR</sequence>
<protein>
    <recommendedName>
        <fullName evidence="6">Tyrosine-protein phosphatase domain-containing protein</fullName>
    </recommendedName>
</protein>
<dbReference type="SUPFAM" id="SSF52799">
    <property type="entry name" value="(Phosphotyrosine protein) phosphatases II"/>
    <property type="match status" value="1"/>
</dbReference>
<dbReference type="CDD" id="cd00047">
    <property type="entry name" value="PTPc"/>
    <property type="match status" value="1"/>
</dbReference>
<keyword evidence="1" id="KW-1133">Transmembrane helix</keyword>